<dbReference type="InterPro" id="IPR049566">
    <property type="entry name" value="WDR59_RTC1-like_RING_Znf"/>
</dbReference>
<reference evidence="7" key="1">
    <citation type="submission" date="2022-07" db="EMBL/GenBank/DDBJ databases">
        <title>Phylogenomic reconstructions and comparative analyses of Kickxellomycotina fungi.</title>
        <authorList>
            <person name="Reynolds N.K."/>
            <person name="Stajich J.E."/>
            <person name="Barry K."/>
            <person name="Grigoriev I.V."/>
            <person name="Crous P."/>
            <person name="Smith M.E."/>
        </authorList>
    </citation>
    <scope>NUCLEOTIDE SEQUENCE</scope>
    <source>
        <strain evidence="7">RSA 567</strain>
    </source>
</reference>
<dbReference type="GO" id="GO:0035591">
    <property type="term" value="F:signaling adaptor activity"/>
    <property type="evidence" value="ECO:0007669"/>
    <property type="project" value="TreeGrafter"/>
</dbReference>
<dbReference type="InterPro" id="IPR001680">
    <property type="entry name" value="WD40_rpt"/>
</dbReference>
<accession>A0A9W8E9F4</accession>
<dbReference type="Gene3D" id="2.130.10.10">
    <property type="entry name" value="YVTN repeat-like/Quinoprotein amine dehydrogenase"/>
    <property type="match status" value="1"/>
</dbReference>
<feature type="region of interest" description="Disordered" evidence="5">
    <location>
        <begin position="1417"/>
        <end position="1437"/>
    </location>
</feature>
<feature type="region of interest" description="Disordered" evidence="5">
    <location>
        <begin position="2089"/>
        <end position="2113"/>
    </location>
</feature>
<feature type="region of interest" description="Disordered" evidence="5">
    <location>
        <begin position="2725"/>
        <end position="2761"/>
    </location>
</feature>
<dbReference type="OrthoDB" id="311712at2759"/>
<keyword evidence="1 4" id="KW-0853">WD repeat</keyword>
<feature type="compositionally biased region" description="Basic and acidic residues" evidence="5">
    <location>
        <begin position="1560"/>
        <end position="1578"/>
    </location>
</feature>
<gene>
    <name evidence="7" type="ORF">H4R34_002296</name>
</gene>
<evidence type="ECO:0000313" key="8">
    <source>
        <dbReference type="Proteomes" id="UP001151582"/>
    </source>
</evidence>
<feature type="repeat" description="WD" evidence="4">
    <location>
        <begin position="290"/>
        <end position="332"/>
    </location>
</feature>
<feature type="compositionally biased region" description="Polar residues" evidence="5">
    <location>
        <begin position="914"/>
        <end position="925"/>
    </location>
</feature>
<dbReference type="Proteomes" id="UP001151582">
    <property type="component" value="Unassembled WGS sequence"/>
</dbReference>
<feature type="region of interest" description="Disordered" evidence="5">
    <location>
        <begin position="2364"/>
        <end position="2621"/>
    </location>
</feature>
<feature type="region of interest" description="Disordered" evidence="5">
    <location>
        <begin position="1512"/>
        <end position="1659"/>
    </location>
</feature>
<feature type="region of interest" description="Disordered" evidence="5">
    <location>
        <begin position="2840"/>
        <end position="2865"/>
    </location>
</feature>
<dbReference type="GO" id="GO:0034198">
    <property type="term" value="P:cellular response to amino acid starvation"/>
    <property type="evidence" value="ECO:0007669"/>
    <property type="project" value="TreeGrafter"/>
</dbReference>
<feature type="compositionally biased region" description="Polar residues" evidence="5">
    <location>
        <begin position="1598"/>
        <end position="1615"/>
    </location>
</feature>
<sequence length="2949" mass="319014">MPTRSSVDPVVATSPAIRPLPFKAYKLAVNPYGRDIVVAGRDGVLVVDSTKPWQAPTIQSDARQLQKSQTLQPIRNRTLRWSPTRRSTDANSIGPRPTGYYYHPLTTPPSSPAKPTKNVLATVSSAQPTPGLGFDRYPAHVRFEQFTIPWHVASMVWHPHPSHNAQVAMTWDHHWVVWSLDRPNVPRGHQRSWAPDRFCHRVPGHERALTGLQWSPHNPNFLLTYSMDTAIKLWDLRKRPDQAELSVSEWRNPVTKACFHSSFDTTLVASYDQDIKVWDLRKCGSPVYDRHAHASRVYSLEYDPLGQGLLLSGTLDGEVTLWDTSRGLRPQKTIHIGGEFVRAHYFPTGQGIVTWGVHGDTYALNLYAIRDIENAPCASSLPDEAASTQTIQPLHTFTPPNGVELKDFEWQPDWGTTLAKSTNVPSVASQYHLVCIDQRSRLQTAALPSHVNKALAAPPGEAIRVNTRPRSLVQAEGAADLLHYLRQVSYTAPQFSRPTLHQLLKASYVPGIRNSLEDLEYPGLLTPVFPAAEPQALAHHSDPLPMTDADQSLLPGLAPSTSQLSLFQTRLNGLADRPSPGYSPVRRPVGTLPSGSLSKEPALDLNRPANLPLTGTLGLPATNQGAASQEQPSPVTNGSSLPSPVPVPIRASQQLRPLPGTDGAPQSVDWPAINRVLRSEPTSFHQPPPVAGVTIPAASFKSLSHIPGLASSATLPARARSDGPKTHADDYLQLLRSCPPKDLPYSSEAATFLREVDVLKQQFPDLEIINVRVVRRSCSINFRLPPYEVTQATVHLDVQCHPHYPKVRPWFEVKVFGGQSYKEQDEVTYELNEKAIAMADSQLPSLIDLVRYIRTEAEAMYSARYHLDASGSQGSGEGSSVERPSTSKTPLAGTTSLSAGRNTIPFVSIPPARQTESLGDTSSPSLGRYNRSWLPEVPLVGRRGDQHFFSRSLGSYVPRLHISSKLRHSIILFSESESDEPLTSPRVYSKSYEPDTVMPPTAVRSAADLLHHPTEASSKAGLLKPPTAMGWDVSRTPFPKNPAEDHTVPNESPGNFSPDSLCERSSHWNRVVNRHLNSVGSSSPPDRLAVSPDQAVPLLPTNGTLVRSSACLVPQLTKPHDQTPSAGRYSMHTSPHSRPTQAWPDDQSFSFSRSLTDRLVVPDHQLDNPASDPSIDAAPLALPHFPASEVADWDGLTHSTRGPYPAPTDELLGETATLGPMPYLYDIPAHVSGSDLNGHDDEYDSLGLSDDGGAGGDEAYDYDDDELSGNETEEYEDDKYEDAFLYTDASEVKIKTGGHLIHKATGHQAGKVPFPRLCGAVFTHANGLVCFFATLYSKDNFPNALVSPPIHGMPTLTTIPPLLSQHNQAHRLGMPAPRVVATSNIEKLIPTTTASTTVSATPSIMELIAHPWDRSTSGLPPPLTQPTPTFSKAHPSYGSSLAPTPFKTPSALPTTLSPVPISGAGLIPHLHFLRFHLNMERYKTYDQLGEMRSKSQLKFYFRGYDRDDFLHAGALEDGDHPDDNDSLDTRGDSSDDSDGLLQLASALRTRNAKGKTPMRANKEADKAGGGEDRKDMTPQRRPSSIRSKASISPLARSMSDSDLQANMRPTITVPQRSAEVNRLAQARLKRNPDHAQPTGQPRFKRPRRRSSLDTPNGLTAVLDGSALSLARSRGSKHSLGELIGSTSAGSDYYGEDNQLLAAEDDDDEDSGNEGDLFAPPALFVHPKTTRTSPNPLEEPTNNPFFAHATATTGTGSADEPVRERWDSGSASAAATGTGIASVSTDLGNYVYQIYVPSLSPMSHDLAEVYQIYNGDPVAVARANAGAAALCGRPDLVQTWTMVMYLVTDFSQYQRYVRTKFRHYVMPGAPLYAPSLTTPFFAVPHLSPGSHPLGGPSANIPHPYYSSRAVSHLPLHVSTANHSQHHDQEREESLEMRSRLVNYSTTPQATAESVGHDHEALEARLDDHERLSLPVDDQPLDLSFLGLGLDFLHQAAGDPLATQPVQWGDHPLGRLLVNRILAYYERLDDIQTLCMLSCLLQQPFPPAPGSVILNDRRVWQNTLAMMRLPVTTSNAHDGHSYRHSWSTGNALTSGAGGGREGGATGAGGGPSSAKSLVTTGLRNPAPPVFTPGGPMKLTLPPPPAIPAFASLVQSPTGLTTPLSHQSGQTDYFGNRWTATAYAPTTQEPSAVTSTGTSHATPKAVGTSLPGPAAHVPIVSEAAKSHGNGPVDRSTAVRSRPLLAFRNALASSNLPHSQVVLEYLLQTIPSPVVPLGPIVQQLDTVAWYAALARLVTHHAPYMPIASEVALASAGIMEFLDNNGPVTGLTPWANWLHPPMVPPAMLAATTTPMTTYATHQPGASLPLHLPSSVESSAAHSVHGASPVRATPNAPLAPSSAGPLTLHFSDARKQPLPSLGTPSPAHAVSPLVDRSSDSLASSHHPTTGEVPPSPAATATGHIPVPVRSSSTLNMLQTQLPGPSEPSVDMASQDDEFQPSTSVPTSYRIIDWLRPGPGPRGPGSSSKPPSSAPKPLQGTPQPLYPPSLPDTRPPATESPNHAPSLPPLPSRSHSPSSAVPKPVLAHRSKPRGMDKHPKTPLPRTERGGSTSSSTGRLRPPHSPAANFQMFDPEQRMRLLTHNPIANAPEGWQVSTHLDDTIDNDYNPSWKPLLDPRLTARLDHYRILYADILARWGLEQARCEVYKFIQSPGLRGVVYAQLSSQVVFSNEPLQPHSPANPKATTSPPPPKAGHARGSSLSSTGTDPTRLALGSESHWYSEGKAGVHCVVCRQLVKGRSFYCWSCGHAGHSNHLRTWFAQDPDRPCPTGCGCHCFNLSLNLGPAVTSTSRPATPNHTHSSNSHWRAQTQGTPLPLPPVPAGSSWSSRKAVAMGQPPSWSSLSPGGMANEGYHHFPTPGQTVVTATTLSSVSSPPLSARWDAELAMPLDMRFRQKF</sequence>
<feature type="region of interest" description="Disordered" evidence="5">
    <location>
        <begin position="1674"/>
        <end position="1693"/>
    </location>
</feature>
<feature type="compositionally biased region" description="Pro residues" evidence="5">
    <location>
        <begin position="2537"/>
        <end position="2547"/>
    </location>
</feature>
<protein>
    <recommendedName>
        <fullName evidence="6">RWD domain-containing protein</fullName>
    </recommendedName>
</protein>
<keyword evidence="2" id="KW-0677">Repeat</keyword>
<evidence type="ECO:0000259" key="6">
    <source>
        <dbReference type="PROSITE" id="PS50908"/>
    </source>
</evidence>
<evidence type="ECO:0000313" key="7">
    <source>
        <dbReference type="EMBL" id="KAJ1980883.1"/>
    </source>
</evidence>
<feature type="region of interest" description="Disordered" evidence="5">
    <location>
        <begin position="575"/>
        <end position="647"/>
    </location>
</feature>
<dbReference type="InterPro" id="IPR015943">
    <property type="entry name" value="WD40/YVTN_repeat-like_dom_sf"/>
</dbReference>
<feature type="domain" description="RWD" evidence="6">
    <location>
        <begin position="754"/>
        <end position="860"/>
    </location>
</feature>
<dbReference type="PANTHER" id="PTHR46170">
    <property type="entry name" value="GATOR COMPLEX PROTEIN WDR59"/>
    <property type="match status" value="1"/>
</dbReference>
<keyword evidence="8" id="KW-1185">Reference proteome</keyword>
<dbReference type="SUPFAM" id="SSF50978">
    <property type="entry name" value="WD40 repeat-like"/>
    <property type="match status" value="1"/>
</dbReference>
<feature type="region of interest" description="Disordered" evidence="5">
    <location>
        <begin position="869"/>
        <end position="927"/>
    </location>
</feature>
<evidence type="ECO:0000256" key="5">
    <source>
        <dbReference type="SAM" id="MobiDB-lite"/>
    </source>
</evidence>
<feature type="region of interest" description="Disordered" evidence="5">
    <location>
        <begin position="1116"/>
        <end position="1148"/>
    </location>
</feature>
<dbReference type="SMART" id="SM00320">
    <property type="entry name" value="WD40"/>
    <property type="match status" value="4"/>
</dbReference>
<evidence type="ECO:0000256" key="2">
    <source>
        <dbReference type="ARBA" id="ARBA00022737"/>
    </source>
</evidence>
<feature type="compositionally biased region" description="Polar residues" evidence="5">
    <location>
        <begin position="1131"/>
        <end position="1140"/>
    </location>
</feature>
<feature type="compositionally biased region" description="Low complexity" evidence="5">
    <location>
        <begin position="2565"/>
        <end position="2575"/>
    </location>
</feature>
<feature type="compositionally biased region" description="Polar residues" evidence="5">
    <location>
        <begin position="882"/>
        <end position="901"/>
    </location>
</feature>
<dbReference type="InterPro" id="IPR006575">
    <property type="entry name" value="RWD_dom"/>
</dbReference>
<feature type="compositionally biased region" description="Low complexity" evidence="5">
    <location>
        <begin position="2367"/>
        <end position="2384"/>
    </location>
</feature>
<dbReference type="InterPro" id="IPR036322">
    <property type="entry name" value="WD40_repeat_dom_sf"/>
</dbReference>
<dbReference type="PROSITE" id="PS50082">
    <property type="entry name" value="WD_REPEATS_2"/>
    <property type="match status" value="2"/>
</dbReference>
<name>A0A9W8E9F4_9FUNG</name>
<evidence type="ECO:0000256" key="1">
    <source>
        <dbReference type="ARBA" id="ARBA00022574"/>
    </source>
</evidence>
<dbReference type="GO" id="GO:1904263">
    <property type="term" value="P:positive regulation of TORC1 signaling"/>
    <property type="evidence" value="ECO:0007669"/>
    <property type="project" value="TreeGrafter"/>
</dbReference>
<feature type="compositionally biased region" description="Polar residues" evidence="5">
    <location>
        <begin position="1580"/>
        <end position="1590"/>
    </location>
</feature>
<feature type="compositionally biased region" description="Gly residues" evidence="5">
    <location>
        <begin position="2093"/>
        <end position="2109"/>
    </location>
</feature>
<dbReference type="EMBL" id="JANBQB010000148">
    <property type="protein sequence ID" value="KAJ1980883.1"/>
    <property type="molecule type" value="Genomic_DNA"/>
</dbReference>
<feature type="compositionally biased region" description="Polar residues" evidence="5">
    <location>
        <begin position="2463"/>
        <end position="2476"/>
    </location>
</feature>
<dbReference type="InterPro" id="IPR049567">
    <property type="entry name" value="WDR59-like"/>
</dbReference>
<dbReference type="Pfam" id="PF00400">
    <property type="entry name" value="WD40"/>
    <property type="match status" value="2"/>
</dbReference>
<feature type="compositionally biased region" description="Low complexity" evidence="5">
    <location>
        <begin position="2602"/>
        <end position="2612"/>
    </location>
</feature>
<feature type="compositionally biased region" description="Low complexity" evidence="5">
    <location>
        <begin position="2517"/>
        <end position="2530"/>
    </location>
</feature>
<evidence type="ECO:0000256" key="4">
    <source>
        <dbReference type="PROSITE-ProRule" id="PRU00221"/>
    </source>
</evidence>
<feature type="compositionally biased region" description="Low complexity" evidence="5">
    <location>
        <begin position="608"/>
        <end position="623"/>
    </location>
</feature>
<dbReference type="PANTHER" id="PTHR46170:SF1">
    <property type="entry name" value="GATOR COMPLEX PROTEIN WDR59"/>
    <property type="match status" value="1"/>
</dbReference>
<feature type="compositionally biased region" description="Polar residues" evidence="5">
    <location>
        <begin position="624"/>
        <end position="642"/>
    </location>
</feature>
<dbReference type="PROSITE" id="PS50908">
    <property type="entry name" value="RWD"/>
    <property type="match status" value="1"/>
</dbReference>
<organism evidence="7 8">
    <name type="scientific">Dimargaris verticillata</name>
    <dbReference type="NCBI Taxonomy" id="2761393"/>
    <lineage>
        <taxon>Eukaryota</taxon>
        <taxon>Fungi</taxon>
        <taxon>Fungi incertae sedis</taxon>
        <taxon>Zoopagomycota</taxon>
        <taxon>Kickxellomycotina</taxon>
        <taxon>Dimargaritomycetes</taxon>
        <taxon>Dimargaritales</taxon>
        <taxon>Dimargaritaceae</taxon>
        <taxon>Dimargaris</taxon>
    </lineage>
</organism>
<proteinExistence type="inferred from homology"/>
<evidence type="ECO:0000256" key="3">
    <source>
        <dbReference type="ARBA" id="ARBA00038452"/>
    </source>
</evidence>
<feature type="compositionally biased region" description="Polar residues" evidence="5">
    <location>
        <begin position="2185"/>
        <end position="2198"/>
    </location>
</feature>
<feature type="region of interest" description="Disordered" evidence="5">
    <location>
        <begin position="1235"/>
        <end position="1276"/>
    </location>
</feature>
<dbReference type="PROSITE" id="PS50294">
    <property type="entry name" value="WD_REPEATS_REGION"/>
    <property type="match status" value="2"/>
</dbReference>
<dbReference type="GO" id="GO:0005774">
    <property type="term" value="C:vacuolar membrane"/>
    <property type="evidence" value="ECO:0007669"/>
    <property type="project" value="TreeGrafter"/>
</dbReference>
<feature type="region of interest" description="Disordered" evidence="5">
    <location>
        <begin position="1015"/>
        <end position="1060"/>
    </location>
</feature>
<feature type="repeat" description="WD" evidence="4">
    <location>
        <begin position="202"/>
        <end position="244"/>
    </location>
</feature>
<comment type="similarity">
    <text evidence="3">Belongs to the WD repeat WDR59 family.</text>
</comment>
<feature type="compositionally biased region" description="Basic and acidic residues" evidence="5">
    <location>
        <begin position="1517"/>
        <end position="1533"/>
    </location>
</feature>
<dbReference type="Pfam" id="PF17120">
    <property type="entry name" value="zf-RING_16"/>
    <property type="match status" value="1"/>
</dbReference>
<feature type="compositionally biased region" description="Polar residues" evidence="5">
    <location>
        <begin position="1049"/>
        <end position="1058"/>
    </location>
</feature>
<feature type="compositionally biased region" description="Acidic residues" evidence="5">
    <location>
        <begin position="1258"/>
        <end position="1276"/>
    </location>
</feature>
<comment type="caution">
    <text evidence="7">The sequence shown here is derived from an EMBL/GenBank/DDBJ whole genome shotgun (WGS) entry which is preliminary data.</text>
</comment>
<dbReference type="GO" id="GO:0035859">
    <property type="term" value="C:Seh1-associated complex"/>
    <property type="evidence" value="ECO:0007669"/>
    <property type="project" value="TreeGrafter"/>
</dbReference>
<feature type="region of interest" description="Disordered" evidence="5">
    <location>
        <begin position="2185"/>
        <end position="2207"/>
    </location>
</feature>